<evidence type="ECO:0000313" key="7">
    <source>
        <dbReference type="EMBL" id="RQW75428.1"/>
    </source>
</evidence>
<sequence length="795" mass="87913">MRIKHNITALNTLHKLNKNIKQLESSMKKLSFGMQINSAADDAAGLAISEKMRAQIRGLETANKNIQDGISLIQIAEGALSSMNDITQRMRELTIQGGNGTLSDTDLNSIQLEINYLKEELSSIAGTATFNKIELLNGDIAHKNIKDQTLKRETITIPINLEFHNVDIVRLVDVNIKGRPYLFEFKKTDNTSLDLRVIEDSKKSILKTEFHIPNEIEPTIQWQQNLGSDGYDGGIDIIQLTDGSYMTVGQSGDSERVYGYLAKLDQNGQLLWEKEYPQYYATNNIVEAQDGNFIISGFATNGELTSDGMNKDNDVYLSKIDTSGNVMWERTFDYKDSDSSARLSSTSDGGFIMTGHSRNHQISSDEDAWILKLDANGDVEWKKNFNSSKNEILFEVQETVEGGYLAVGYTYSSDGTVPVNQVNMDAWIIKLDSDGNTEWEKTIAGTKSDMFSGLVTTEDGGFIVSGSSASSDSDFTENYGLDDMWVIKFDNHGIKQWSTHLGGSGSEQAFGILKMDDGGFIIVGPTTSTDGDIGENNGDYDAAVIKISAVGEVEWKKIIGGSNEEWVVSGLDQTLDGGFVMIGRTESSDGDITNETEGPADIWITKFSADGYFNKEEVFNLNYETNNGRLRLEDATIKFSGQPLTINEIKLNLATIETEYIQESVGIKIQSGANSGQSHEILIENMHPNQHFSIGFPSVESEENVEKSINMIDAAISKIISNRVRLGAYQNRLEHTLNNNEIYRESLTSTESTIRDTNMAKEIMVQTKNSILVQASQAMLAQANQEPQSVLQLLG</sequence>
<dbReference type="GO" id="GO:0005198">
    <property type="term" value="F:structural molecule activity"/>
    <property type="evidence" value="ECO:0007669"/>
    <property type="project" value="UniProtKB-UniRule"/>
</dbReference>
<comment type="subcellular location">
    <subcellularLocation>
        <location evidence="4">Secreted</location>
    </subcellularLocation>
    <subcellularLocation>
        <location evidence="4">Bacterial flagellum</location>
    </subcellularLocation>
</comment>
<evidence type="ECO:0000256" key="3">
    <source>
        <dbReference type="ARBA" id="ARBA00023143"/>
    </source>
</evidence>
<dbReference type="Gene3D" id="6.10.10.10">
    <property type="entry name" value="Flagellar export chaperone, C-terminal domain"/>
    <property type="match status" value="1"/>
</dbReference>
<evidence type="ECO:0000256" key="1">
    <source>
        <dbReference type="ARBA" id="ARBA00005709"/>
    </source>
</evidence>
<dbReference type="Pfam" id="PF00669">
    <property type="entry name" value="Flagellin_N"/>
    <property type="match status" value="1"/>
</dbReference>
<dbReference type="InterPro" id="IPR011047">
    <property type="entry name" value="Quinoprotein_ADH-like_sf"/>
</dbReference>
<feature type="domain" description="Flagellin N-terminal" evidence="5">
    <location>
        <begin position="3"/>
        <end position="138"/>
    </location>
</feature>
<keyword evidence="8" id="KW-1185">Reference proteome</keyword>
<dbReference type="EMBL" id="RRCT01000004">
    <property type="protein sequence ID" value="RQW75428.1"/>
    <property type="molecule type" value="Genomic_DNA"/>
</dbReference>
<dbReference type="OrthoDB" id="9796789at2"/>
<dbReference type="PRINTS" id="PR00207">
    <property type="entry name" value="FLAGELLIN"/>
</dbReference>
<comment type="caution">
    <text evidence="7">The sequence shown here is derived from an EMBL/GenBank/DDBJ whole genome shotgun (WGS) entry which is preliminary data.</text>
</comment>
<dbReference type="GO" id="GO:0009288">
    <property type="term" value="C:bacterial-type flagellum"/>
    <property type="evidence" value="ECO:0007669"/>
    <property type="project" value="UniProtKB-SubCell"/>
</dbReference>
<dbReference type="InterPro" id="IPR046358">
    <property type="entry name" value="Flagellin_C"/>
</dbReference>
<dbReference type="PANTHER" id="PTHR42792">
    <property type="entry name" value="FLAGELLIN"/>
    <property type="match status" value="1"/>
</dbReference>
<evidence type="ECO:0000313" key="8">
    <source>
        <dbReference type="Proteomes" id="UP000274033"/>
    </source>
</evidence>
<dbReference type="AlphaFoldDB" id="A0A3N9UJ17"/>
<dbReference type="Gene3D" id="1.20.1330.10">
    <property type="entry name" value="f41 fragment of flagellin, N-terminal domain"/>
    <property type="match status" value="2"/>
</dbReference>
<dbReference type="GO" id="GO:0005576">
    <property type="term" value="C:extracellular region"/>
    <property type="evidence" value="ECO:0007669"/>
    <property type="project" value="UniProtKB-SubCell"/>
</dbReference>
<dbReference type="InterPro" id="IPR001029">
    <property type="entry name" value="Flagellin_N"/>
</dbReference>
<comment type="similarity">
    <text evidence="1 4">Belongs to the bacterial flagellin family.</text>
</comment>
<dbReference type="SUPFAM" id="SSF64518">
    <property type="entry name" value="Phase 1 flagellin"/>
    <property type="match status" value="1"/>
</dbReference>
<evidence type="ECO:0000256" key="2">
    <source>
        <dbReference type="ARBA" id="ARBA00020110"/>
    </source>
</evidence>
<dbReference type="InterPro" id="IPR001492">
    <property type="entry name" value="Flagellin"/>
</dbReference>
<dbReference type="Pfam" id="PF00700">
    <property type="entry name" value="Flagellin_C"/>
    <property type="match status" value="1"/>
</dbReference>
<accession>A0A3N9UJ17</accession>
<dbReference type="Proteomes" id="UP000274033">
    <property type="component" value="Unassembled WGS sequence"/>
</dbReference>
<comment type="function">
    <text evidence="4">Flagellin is the subunit protein which polymerizes to form the filaments of bacterial flagella.</text>
</comment>
<organism evidence="7 8">
    <name type="scientific">Lysinibacillus composti</name>
    <dbReference type="NCBI Taxonomy" id="720633"/>
    <lineage>
        <taxon>Bacteria</taxon>
        <taxon>Bacillati</taxon>
        <taxon>Bacillota</taxon>
        <taxon>Bacilli</taxon>
        <taxon>Bacillales</taxon>
        <taxon>Bacillaceae</taxon>
        <taxon>Lysinibacillus</taxon>
    </lineage>
</organism>
<dbReference type="PANTHER" id="PTHR42792:SF2">
    <property type="entry name" value="FLAGELLIN"/>
    <property type="match status" value="1"/>
</dbReference>
<reference evidence="7 8" key="1">
    <citation type="journal article" date="2013" name="J. Microbiol.">
        <title>Lysinibacillus chungkukjangi sp. nov., isolated from Chungkukjang, Korean fermented soybean food.</title>
        <authorList>
            <person name="Kim S.J."/>
            <person name="Jang Y.H."/>
            <person name="Hamada M."/>
            <person name="Ahn J.H."/>
            <person name="Weon H.Y."/>
            <person name="Suzuki K."/>
            <person name="Whang K.S."/>
            <person name="Kwon S.W."/>
        </authorList>
    </citation>
    <scope>NUCLEOTIDE SEQUENCE [LARGE SCALE GENOMIC DNA]</scope>
    <source>
        <strain evidence="7 8">MCCC 1A12701</strain>
    </source>
</reference>
<protein>
    <recommendedName>
        <fullName evidence="2 4">Flagellin</fullName>
    </recommendedName>
</protein>
<dbReference type="SUPFAM" id="SSF50998">
    <property type="entry name" value="Quinoprotein alcohol dehydrogenase-like"/>
    <property type="match status" value="1"/>
</dbReference>
<proteinExistence type="inferred from homology"/>
<dbReference type="InterPro" id="IPR042187">
    <property type="entry name" value="Flagellin_C_sub2"/>
</dbReference>
<keyword evidence="3 4" id="KW-0975">Bacterial flagellum</keyword>
<keyword evidence="4" id="KW-0964">Secreted</keyword>
<evidence type="ECO:0000259" key="5">
    <source>
        <dbReference type="Pfam" id="PF00669"/>
    </source>
</evidence>
<dbReference type="RefSeq" id="WP_124763730.1">
    <property type="nucleotide sequence ID" value="NZ_JAFBDY010000003.1"/>
</dbReference>
<feature type="domain" description="Flagellin C-terminal" evidence="6">
    <location>
        <begin position="709"/>
        <end position="794"/>
    </location>
</feature>
<gene>
    <name evidence="7" type="ORF">EBB45_06690</name>
</gene>
<evidence type="ECO:0000256" key="4">
    <source>
        <dbReference type="RuleBase" id="RU362073"/>
    </source>
</evidence>
<name>A0A3N9UJ17_9BACI</name>
<evidence type="ECO:0000259" key="6">
    <source>
        <dbReference type="Pfam" id="PF00700"/>
    </source>
</evidence>